<evidence type="ECO:0000256" key="7">
    <source>
        <dbReference type="ARBA" id="ARBA00022989"/>
    </source>
</evidence>
<dbReference type="InterPro" id="IPR001611">
    <property type="entry name" value="Leu-rich_rpt"/>
</dbReference>
<dbReference type="AlphaFoldDB" id="A0A427A069"/>
<dbReference type="InterPro" id="IPR016024">
    <property type="entry name" value="ARM-type_fold"/>
</dbReference>
<evidence type="ECO:0000256" key="2">
    <source>
        <dbReference type="ARBA" id="ARBA00022553"/>
    </source>
</evidence>
<dbReference type="InterPro" id="IPR013210">
    <property type="entry name" value="LRR_N_plant-typ"/>
</dbReference>
<name>A0A427A069_ENSVE</name>
<keyword evidence="8 11" id="KW-0472">Membrane</keyword>
<dbReference type="InterPro" id="IPR011989">
    <property type="entry name" value="ARM-like"/>
</dbReference>
<dbReference type="Pfam" id="PF00560">
    <property type="entry name" value="LRR_1"/>
    <property type="match status" value="4"/>
</dbReference>
<feature type="domain" description="U-box" evidence="13">
    <location>
        <begin position="11"/>
        <end position="169"/>
    </location>
</feature>
<evidence type="ECO:0000259" key="12">
    <source>
        <dbReference type="Pfam" id="PF08263"/>
    </source>
</evidence>
<evidence type="ECO:0000313" key="14">
    <source>
        <dbReference type="EMBL" id="RRT69604.1"/>
    </source>
</evidence>
<keyword evidence="4 11" id="KW-0812">Transmembrane</keyword>
<dbReference type="SUPFAM" id="SSF52058">
    <property type="entry name" value="L domain-like"/>
    <property type="match status" value="1"/>
</dbReference>
<dbReference type="InterPro" id="IPR046959">
    <property type="entry name" value="PRK1-6/SRF4-like"/>
</dbReference>
<organism evidence="14 15">
    <name type="scientific">Ensete ventricosum</name>
    <name type="common">Abyssinian banana</name>
    <name type="synonym">Musa ensete</name>
    <dbReference type="NCBI Taxonomy" id="4639"/>
    <lineage>
        <taxon>Eukaryota</taxon>
        <taxon>Viridiplantae</taxon>
        <taxon>Streptophyta</taxon>
        <taxon>Embryophyta</taxon>
        <taxon>Tracheophyta</taxon>
        <taxon>Spermatophyta</taxon>
        <taxon>Magnoliopsida</taxon>
        <taxon>Liliopsida</taxon>
        <taxon>Zingiberales</taxon>
        <taxon>Musaceae</taxon>
        <taxon>Ensete</taxon>
    </lineage>
</organism>
<dbReference type="Pfam" id="PF08263">
    <property type="entry name" value="LRRNT_2"/>
    <property type="match status" value="1"/>
</dbReference>
<protein>
    <submittedName>
        <fullName evidence="14">Uncharacterized protein</fullName>
    </submittedName>
</protein>
<evidence type="ECO:0000256" key="4">
    <source>
        <dbReference type="ARBA" id="ARBA00022692"/>
    </source>
</evidence>
<comment type="caution">
    <text evidence="14">The sequence shown here is derived from an EMBL/GenBank/DDBJ whole genome shotgun (WGS) entry which is preliminary data.</text>
</comment>
<feature type="transmembrane region" description="Helical" evidence="11">
    <location>
        <begin position="616"/>
        <end position="639"/>
    </location>
</feature>
<dbReference type="Gene3D" id="3.80.10.10">
    <property type="entry name" value="Ribonuclease Inhibitor"/>
    <property type="match status" value="2"/>
</dbReference>
<dbReference type="FunFam" id="3.80.10.10:FF:000275">
    <property type="entry name" value="Leucine-rich repeat receptor-like protein kinase"/>
    <property type="match status" value="1"/>
</dbReference>
<keyword evidence="6" id="KW-0677">Repeat</keyword>
<feature type="repeat" description="ARM" evidence="10">
    <location>
        <begin position="32"/>
        <end position="76"/>
    </location>
</feature>
<reference evidence="14 15" key="1">
    <citation type="journal article" date="2014" name="Agronomy (Basel)">
        <title>A Draft Genome Sequence for Ensete ventricosum, the Drought-Tolerant Tree Against Hunger.</title>
        <authorList>
            <person name="Harrison J."/>
            <person name="Moore K.A."/>
            <person name="Paszkiewicz K."/>
            <person name="Jones T."/>
            <person name="Grant M."/>
            <person name="Ambacheew D."/>
            <person name="Muzemil S."/>
            <person name="Studholme D.J."/>
        </authorList>
    </citation>
    <scope>NUCLEOTIDE SEQUENCE [LARGE SCALE GENOMIC DNA]</scope>
</reference>
<evidence type="ECO:0000256" key="5">
    <source>
        <dbReference type="ARBA" id="ARBA00022729"/>
    </source>
</evidence>
<keyword evidence="9" id="KW-0325">Glycoprotein</keyword>
<dbReference type="Gene3D" id="1.25.10.10">
    <property type="entry name" value="Leucine-rich Repeat Variant"/>
    <property type="match status" value="1"/>
</dbReference>
<evidence type="ECO:0000259" key="13">
    <source>
        <dbReference type="Pfam" id="PF25598"/>
    </source>
</evidence>
<comment type="subcellular location">
    <subcellularLocation>
        <location evidence="1">Membrane</location>
        <topology evidence="1">Single-pass membrane protein</topology>
    </subcellularLocation>
</comment>
<evidence type="ECO:0000256" key="11">
    <source>
        <dbReference type="SAM" id="Phobius"/>
    </source>
</evidence>
<keyword evidence="7 11" id="KW-1133">Transmembrane helix</keyword>
<dbReference type="EMBL" id="AMZH03004293">
    <property type="protein sequence ID" value="RRT69604.1"/>
    <property type="molecule type" value="Genomic_DNA"/>
</dbReference>
<keyword evidence="5" id="KW-0732">Signal</keyword>
<keyword evidence="2" id="KW-0597">Phosphoprotein</keyword>
<dbReference type="PROSITE" id="PS50176">
    <property type="entry name" value="ARM_REPEAT"/>
    <property type="match status" value="1"/>
</dbReference>
<keyword evidence="3" id="KW-0433">Leucine-rich repeat</keyword>
<evidence type="ECO:0000256" key="10">
    <source>
        <dbReference type="PROSITE-ProRule" id="PRU00259"/>
    </source>
</evidence>
<accession>A0A427A069</accession>
<evidence type="ECO:0000256" key="6">
    <source>
        <dbReference type="ARBA" id="ARBA00022737"/>
    </source>
</evidence>
<dbReference type="InterPro" id="IPR000225">
    <property type="entry name" value="Armadillo"/>
</dbReference>
<dbReference type="PANTHER" id="PTHR48007:SF36">
    <property type="entry name" value="RECEPTOR PROTEIN KINASE-LIKE PROTEIN ZAR1"/>
    <property type="match status" value="1"/>
</dbReference>
<gene>
    <name evidence="14" type="ORF">B296_00037233</name>
</gene>
<feature type="non-terminal residue" evidence="14">
    <location>
        <position position="717"/>
    </location>
</feature>
<dbReference type="InterPro" id="IPR032675">
    <property type="entry name" value="LRR_dom_sf"/>
</dbReference>
<dbReference type="InterPro" id="IPR058678">
    <property type="entry name" value="ARM_PUB"/>
</dbReference>
<dbReference type="FunFam" id="3.80.10.10:FF:000722">
    <property type="entry name" value="Leucine-rich repeat receptor-like protein kinase"/>
    <property type="match status" value="1"/>
</dbReference>
<evidence type="ECO:0000313" key="15">
    <source>
        <dbReference type="Proteomes" id="UP000287651"/>
    </source>
</evidence>
<dbReference type="SUPFAM" id="SSF48371">
    <property type="entry name" value="ARM repeat"/>
    <property type="match status" value="1"/>
</dbReference>
<evidence type="ECO:0000256" key="1">
    <source>
        <dbReference type="ARBA" id="ARBA00004167"/>
    </source>
</evidence>
<sequence length="717" mass="76361">MIQNSDAYEAAAALYVNLSCLDEAKPIIGSSQAVPFLIHLLQAHHYRRSCKHDALYALYNLSTHPANIASLLAAGIINRLHSFFTAPSGSTGNIWSEKALAILINLASSVEGKKEIVSTAGLIGAIAGILDNATPAEQEQAVSCLLILCDDDKCIHMVLQEGVIPALLVNHVALRTLRYGSDLFCLPSQPIPPPAAAPLSDLGFPVAASDAWEHRRLSQRGPLRTPFLFGYRPVLMYGRDPNAEGGDHGFLHSQKEGVLVASDAGASMGRYICKHLVIEINPWRLKISASFPFETLVLLSQFTKLGLMVGKKLSGDDVVHLIHVARRCPALSSDGVSLLAFKAAVSDDPWAFLAAWSEEDEDPCRWPGVSCVNVTGFIHPRVVGVSVSGKNLSGYIPPELGALLFLRRLNLHGNRLSGAVPPQLFNASSLRSLFLYDNFLSGPFPAAACVVPRLQILDLSQNAFSGPLPPALRGCRQLQHLLLEENRFSGEIPAGVWAEMSKVVQLDLSSNEFEGPIPPDLGELDSLGGALNLSHNRLSGAIPSELGNLPSTVILDLRYNNLSGEIPGTGSLANQSPTAFLGNPGLCGFPLTLTCEAPVGAPAAAAEEEGRRGMKAGLIAVISVADAAGVALVVVCAYWKVKNQQKGRAKLGHGGAGLGRWWCLFPCGPAMAEKKDGASSSEEEDDQGGGVEGELVAMDKGFKVELEELLRASAYVL</sequence>
<dbReference type="PANTHER" id="PTHR48007">
    <property type="entry name" value="LEUCINE-RICH REPEAT RECEPTOR-LIKE PROTEIN KINASE PXC1"/>
    <property type="match status" value="1"/>
</dbReference>
<evidence type="ECO:0000256" key="3">
    <source>
        <dbReference type="ARBA" id="ARBA00022614"/>
    </source>
</evidence>
<dbReference type="Proteomes" id="UP000287651">
    <property type="component" value="Unassembled WGS sequence"/>
</dbReference>
<dbReference type="GO" id="GO:0016020">
    <property type="term" value="C:membrane"/>
    <property type="evidence" value="ECO:0007669"/>
    <property type="project" value="UniProtKB-SubCell"/>
</dbReference>
<feature type="domain" description="Leucine-rich repeat-containing N-terminal plant-type" evidence="12">
    <location>
        <begin position="332"/>
        <end position="371"/>
    </location>
</feature>
<proteinExistence type="predicted"/>
<evidence type="ECO:0000256" key="8">
    <source>
        <dbReference type="ARBA" id="ARBA00023136"/>
    </source>
</evidence>
<evidence type="ECO:0000256" key="9">
    <source>
        <dbReference type="ARBA" id="ARBA00023180"/>
    </source>
</evidence>
<dbReference type="Pfam" id="PF25598">
    <property type="entry name" value="ARM_PUB"/>
    <property type="match status" value="1"/>
</dbReference>